<name>A0AAV3TCS6_9EURY</name>
<dbReference type="RefSeq" id="WP_343775066.1">
    <property type="nucleotide sequence ID" value="NZ_BAAADV010000007.1"/>
</dbReference>
<proteinExistence type="predicted"/>
<dbReference type="InterPro" id="IPR055944">
    <property type="entry name" value="DUF7522"/>
</dbReference>
<dbReference type="EMBL" id="BAAADV010000007">
    <property type="protein sequence ID" value="GAA0680371.1"/>
    <property type="molecule type" value="Genomic_DNA"/>
</dbReference>
<gene>
    <name evidence="1" type="ORF">GCM10009020_31440</name>
</gene>
<organism evidence="1 2">
    <name type="scientific">Natronoarchaeum mannanilyticum</name>
    <dbReference type="NCBI Taxonomy" id="926360"/>
    <lineage>
        <taxon>Archaea</taxon>
        <taxon>Methanobacteriati</taxon>
        <taxon>Methanobacteriota</taxon>
        <taxon>Stenosarchaea group</taxon>
        <taxon>Halobacteria</taxon>
        <taxon>Halobacteriales</taxon>
        <taxon>Natronoarchaeaceae</taxon>
    </lineage>
</organism>
<evidence type="ECO:0000313" key="2">
    <source>
        <dbReference type="Proteomes" id="UP001500420"/>
    </source>
</evidence>
<dbReference type="Proteomes" id="UP001500420">
    <property type="component" value="Unassembled WGS sequence"/>
</dbReference>
<evidence type="ECO:0000313" key="1">
    <source>
        <dbReference type="EMBL" id="GAA0680371.1"/>
    </source>
</evidence>
<reference evidence="1 2" key="1">
    <citation type="journal article" date="2019" name="Int. J. Syst. Evol. Microbiol.">
        <title>The Global Catalogue of Microorganisms (GCM) 10K type strain sequencing project: providing services to taxonomists for standard genome sequencing and annotation.</title>
        <authorList>
            <consortium name="The Broad Institute Genomics Platform"/>
            <consortium name="The Broad Institute Genome Sequencing Center for Infectious Disease"/>
            <person name="Wu L."/>
            <person name="Ma J."/>
        </authorList>
    </citation>
    <scope>NUCLEOTIDE SEQUENCE [LARGE SCALE GENOMIC DNA]</scope>
    <source>
        <strain evidence="1 2">JCM 16328</strain>
    </source>
</reference>
<dbReference type="Pfam" id="PF24366">
    <property type="entry name" value="DUF7522"/>
    <property type="match status" value="1"/>
</dbReference>
<protein>
    <submittedName>
        <fullName evidence="1">Uncharacterized protein</fullName>
    </submittedName>
</protein>
<dbReference type="AlphaFoldDB" id="A0AAV3TCS6"/>
<comment type="caution">
    <text evidence="1">The sequence shown here is derived from an EMBL/GenBank/DDBJ whole genome shotgun (WGS) entry which is preliminary data.</text>
</comment>
<accession>A0AAV3TCS6</accession>
<sequence>MVEEFTDELHSMAGEDLRAVASFGKLDYDVAYIRDDVGERYSREGLDDLYRNLVSDGIANDEIGQRMAVGDQQARIKVFEEVIVLIFPSSRYEGVFASVDRDPDVSILEIIDLADAEL</sequence>
<keyword evidence="2" id="KW-1185">Reference proteome</keyword>